<dbReference type="AlphaFoldDB" id="A0A060I3A3"/>
<evidence type="ECO:0000313" key="3">
    <source>
        <dbReference type="Proteomes" id="UP000027180"/>
    </source>
</evidence>
<sequence>MASVALSKNVFAFLLFIIALCLNFDFVLQIFAGKLVVLNFWALIPVLMVLFYVPRNLFRCDTSSITLVVCLFSLMLVASGVRNMMMVGPTGFVWGFLSYGMWLGLFLWTQEQSPRILFKLIVSLFLFSALLHASVALYELLSGQALIKFVTIGPSVERRYGISFSLAVLGLQLGCGALAALAALRLCQSLTQKVLIVLCFYLIVMALYATAIRAPLLYLSMAAIAVTVLRYLSRVTNIVNVMLVAALIIVSAIVLDRMGEVNLNFVGSAFELSDTGNMGRLDRYSASISLLTKNWWAPIFGYGPAMLTQIPVSFGLEDFGTESSALKIVLEIGALGVLPLMIHVSVLSVRLFGPDGLAIIKANIEAFAMMAFVALECLTSEIFKSWIGSFYFVLVLGLVTRLTLFPQKADVEDRSPDRRFKSRI</sequence>
<feature type="transmembrane region" description="Helical" evidence="1">
    <location>
        <begin position="239"/>
        <end position="255"/>
    </location>
</feature>
<feature type="transmembrane region" description="Helical" evidence="1">
    <location>
        <begin position="385"/>
        <end position="404"/>
    </location>
</feature>
<dbReference type="HOGENOM" id="CLU_647009_0_0_5"/>
<feature type="transmembrane region" description="Helical" evidence="1">
    <location>
        <begin position="161"/>
        <end position="182"/>
    </location>
</feature>
<keyword evidence="2" id="KW-0436">Ligase</keyword>
<keyword evidence="1" id="KW-0472">Membrane</keyword>
<feature type="transmembrane region" description="Helical" evidence="1">
    <location>
        <begin position="65"/>
        <end position="85"/>
    </location>
</feature>
<feature type="transmembrane region" description="Helical" evidence="1">
    <location>
        <begin position="194"/>
        <end position="210"/>
    </location>
</feature>
<organism evidence="2 3">
    <name type="scientific">Rhizobium etli bv. mimosae str. IE4771</name>
    <dbReference type="NCBI Taxonomy" id="1432050"/>
    <lineage>
        <taxon>Bacteria</taxon>
        <taxon>Pseudomonadati</taxon>
        <taxon>Pseudomonadota</taxon>
        <taxon>Alphaproteobacteria</taxon>
        <taxon>Hyphomicrobiales</taxon>
        <taxon>Rhizobiaceae</taxon>
        <taxon>Rhizobium/Agrobacterium group</taxon>
        <taxon>Rhizobium</taxon>
    </lineage>
</organism>
<feature type="transmembrane region" description="Helical" evidence="1">
    <location>
        <begin position="37"/>
        <end position="53"/>
    </location>
</feature>
<protein>
    <submittedName>
        <fullName evidence="2">O-antigen ligase-related protein</fullName>
    </submittedName>
</protein>
<feature type="transmembrane region" description="Helical" evidence="1">
    <location>
        <begin position="358"/>
        <end position="378"/>
    </location>
</feature>
<feature type="transmembrane region" description="Helical" evidence="1">
    <location>
        <begin position="12"/>
        <end position="31"/>
    </location>
</feature>
<reference evidence="2 3" key="1">
    <citation type="submission" date="2013-12" db="EMBL/GenBank/DDBJ databases">
        <title>Complete genome sequence of Rhizobium etli bv. mimosae IE4771.</title>
        <authorList>
            <person name="Bustos P."/>
            <person name="Santamaria R.I."/>
            <person name="Lozano L."/>
            <person name="Ormeno-Orrillo E."/>
            <person name="Rogel M.A."/>
            <person name="Romero D."/>
            <person name="Cevallos M.A."/>
            <person name="Martinez-Romero E."/>
            <person name="Gonzalez V."/>
        </authorList>
    </citation>
    <scope>NUCLEOTIDE SEQUENCE [LARGE SCALE GENOMIC DNA]</scope>
    <source>
        <strain evidence="2 3">IE4771</strain>
    </source>
</reference>
<dbReference type="OrthoDB" id="9936728at2"/>
<dbReference type="GO" id="GO:0016874">
    <property type="term" value="F:ligase activity"/>
    <property type="evidence" value="ECO:0007669"/>
    <property type="project" value="UniProtKB-KW"/>
</dbReference>
<accession>A0A060I3A3</accession>
<dbReference type="KEGG" id="rei:IE4771_CH00811"/>
<proteinExistence type="predicted"/>
<evidence type="ECO:0000313" key="2">
    <source>
        <dbReference type="EMBL" id="AIC25966.1"/>
    </source>
</evidence>
<feature type="transmembrane region" description="Helical" evidence="1">
    <location>
        <begin position="328"/>
        <end position="352"/>
    </location>
</feature>
<feature type="transmembrane region" description="Helical" evidence="1">
    <location>
        <begin position="91"/>
        <end position="108"/>
    </location>
</feature>
<feature type="transmembrane region" description="Helical" evidence="1">
    <location>
        <begin position="120"/>
        <end position="141"/>
    </location>
</feature>
<dbReference type="Proteomes" id="UP000027180">
    <property type="component" value="Chromosome"/>
</dbReference>
<gene>
    <name evidence="2" type="ORF">IE4771_CH00811</name>
</gene>
<dbReference type="EMBL" id="CP006986">
    <property type="protein sequence ID" value="AIC25966.1"/>
    <property type="molecule type" value="Genomic_DNA"/>
</dbReference>
<evidence type="ECO:0000256" key="1">
    <source>
        <dbReference type="SAM" id="Phobius"/>
    </source>
</evidence>
<keyword evidence="1" id="KW-0812">Transmembrane</keyword>
<feature type="transmembrane region" description="Helical" evidence="1">
    <location>
        <begin position="295"/>
        <end position="316"/>
    </location>
</feature>
<keyword evidence="1" id="KW-1133">Transmembrane helix</keyword>
<name>A0A060I3A3_RHIET</name>